<gene>
    <name evidence="2" type="ORF">H5V44_15655</name>
</gene>
<dbReference type="InterPro" id="IPR050101">
    <property type="entry name" value="CinA"/>
</dbReference>
<dbReference type="SMART" id="SM00852">
    <property type="entry name" value="MoCF_biosynth"/>
    <property type="match status" value="1"/>
</dbReference>
<name>A0A7J9SPZ9_9EURY</name>
<dbReference type="Proteomes" id="UP000546257">
    <property type="component" value="Unassembled WGS sequence"/>
</dbReference>
<dbReference type="EMBL" id="JACKXD010000006">
    <property type="protein sequence ID" value="MBB6647701.1"/>
    <property type="molecule type" value="Genomic_DNA"/>
</dbReference>
<sequence length="241" mass="25333">MQVAVVTVGDELLAGDTVNANASWLCERLTDRGVSVRRVTTVPDEIGDIARVVNEYRAEYDAVIVTGGVGPTHDDVTMAGVAAAVGRDLEPHPAAREWLTGEGGYAAEDLADGTADLPAGARMLPNDAGVAPGAVVEGIYVLPGVPGEMKAMFERVEADFSGAETHTATIDVDEPESELIDRLSAVQERFDVTVGSYPGESVRVKFSGTDRDTVEDARRWLGARVEEASGASDGTVDDASE</sequence>
<dbReference type="NCBIfam" id="TIGR00177">
    <property type="entry name" value="molyb_syn"/>
    <property type="match status" value="1"/>
</dbReference>
<evidence type="ECO:0000313" key="2">
    <source>
        <dbReference type="EMBL" id="MBB6647701.1"/>
    </source>
</evidence>
<dbReference type="PANTHER" id="PTHR13939:SF0">
    <property type="entry name" value="NMN AMIDOHYDROLASE-LIKE PROTEIN YFAY"/>
    <property type="match status" value="1"/>
</dbReference>
<dbReference type="PANTHER" id="PTHR13939">
    <property type="entry name" value="NICOTINAMIDE-NUCLEOTIDE AMIDOHYDROLASE PNCC"/>
    <property type="match status" value="1"/>
</dbReference>
<dbReference type="InterPro" id="IPR056596">
    <property type="entry name" value="FLAD1_M"/>
</dbReference>
<dbReference type="AlphaFoldDB" id="A0A7J9SPZ9"/>
<dbReference type="CDD" id="cd00885">
    <property type="entry name" value="cinA"/>
    <property type="match status" value="1"/>
</dbReference>
<reference evidence="2 3" key="1">
    <citation type="submission" date="2020-08" db="EMBL/GenBank/DDBJ databases">
        <authorList>
            <person name="Seo M.-J."/>
        </authorList>
    </citation>
    <scope>NUCLEOTIDE SEQUENCE [LARGE SCALE GENOMIC DNA]</scope>
    <source>
        <strain evidence="2 3">MBLA0160</strain>
    </source>
</reference>
<feature type="domain" description="MoaB/Mog" evidence="1">
    <location>
        <begin position="4"/>
        <end position="164"/>
    </location>
</feature>
<dbReference type="Gene3D" id="3.40.980.10">
    <property type="entry name" value="MoaB/Mog-like domain"/>
    <property type="match status" value="1"/>
</dbReference>
<dbReference type="RefSeq" id="WP_185194070.1">
    <property type="nucleotide sequence ID" value="NZ_JACKXD010000006.1"/>
</dbReference>
<proteinExistence type="predicted"/>
<dbReference type="SUPFAM" id="SSF53218">
    <property type="entry name" value="Molybdenum cofactor biosynthesis proteins"/>
    <property type="match status" value="1"/>
</dbReference>
<accession>A0A7J9SPZ9</accession>
<dbReference type="InterPro" id="IPR001453">
    <property type="entry name" value="MoaB/Mog_dom"/>
</dbReference>
<keyword evidence="3" id="KW-1185">Reference proteome</keyword>
<dbReference type="InterPro" id="IPR036425">
    <property type="entry name" value="MoaB/Mog-like_dom_sf"/>
</dbReference>
<evidence type="ECO:0000313" key="3">
    <source>
        <dbReference type="Proteomes" id="UP000546257"/>
    </source>
</evidence>
<comment type="caution">
    <text evidence="2">The sequence shown here is derived from an EMBL/GenBank/DDBJ whole genome shotgun (WGS) entry which is preliminary data.</text>
</comment>
<dbReference type="Pfam" id="PF00994">
    <property type="entry name" value="MoCF_biosynth"/>
    <property type="match status" value="1"/>
</dbReference>
<dbReference type="Pfam" id="PF24102">
    <property type="entry name" value="FLAD1_M"/>
    <property type="match status" value="1"/>
</dbReference>
<evidence type="ECO:0000259" key="1">
    <source>
        <dbReference type="SMART" id="SM00852"/>
    </source>
</evidence>
<protein>
    <submittedName>
        <fullName evidence="2">Competence/damage-inducible protein A</fullName>
    </submittedName>
</protein>
<organism evidence="2 3">
    <name type="scientific">Halobellus ruber</name>
    <dbReference type="NCBI Taxonomy" id="2761102"/>
    <lineage>
        <taxon>Archaea</taxon>
        <taxon>Methanobacteriati</taxon>
        <taxon>Methanobacteriota</taxon>
        <taxon>Stenosarchaea group</taxon>
        <taxon>Halobacteria</taxon>
        <taxon>Halobacteriales</taxon>
        <taxon>Haloferacaceae</taxon>
        <taxon>Halobellus</taxon>
    </lineage>
</organism>